<proteinExistence type="predicted"/>
<keyword evidence="3" id="KW-0645">Protease</keyword>
<dbReference type="RefSeq" id="WP_191622991.1">
    <property type="nucleotide sequence ID" value="NZ_CABVIY010000003.1"/>
</dbReference>
<dbReference type="Proteomes" id="UP000326611">
    <property type="component" value="Unassembled WGS sequence"/>
</dbReference>
<feature type="chain" id="PRO_5023031923" evidence="1">
    <location>
        <begin position="25"/>
        <end position="472"/>
    </location>
</feature>
<feature type="signal peptide" evidence="1">
    <location>
        <begin position="1"/>
        <end position="24"/>
    </location>
</feature>
<reference evidence="3 4" key="1">
    <citation type="submission" date="2019-09" db="EMBL/GenBank/DDBJ databases">
        <authorList>
            <person name="Chandra G."/>
            <person name="Truman W A."/>
        </authorList>
    </citation>
    <scope>NUCLEOTIDE SEQUENCE [LARGE SCALE GENOMIC DNA]</scope>
    <source>
        <strain evidence="3">PS918</strain>
    </source>
</reference>
<dbReference type="InterPro" id="IPR001466">
    <property type="entry name" value="Beta-lactam-related"/>
</dbReference>
<dbReference type="InterPro" id="IPR012338">
    <property type="entry name" value="Beta-lactam/transpept-like"/>
</dbReference>
<dbReference type="SUPFAM" id="SSF56601">
    <property type="entry name" value="beta-lactamase/transpeptidase-like"/>
    <property type="match status" value="1"/>
</dbReference>
<dbReference type="PANTHER" id="PTHR46825:SF9">
    <property type="entry name" value="BETA-LACTAMASE-RELATED DOMAIN-CONTAINING PROTEIN"/>
    <property type="match status" value="1"/>
</dbReference>
<dbReference type="InterPro" id="IPR050491">
    <property type="entry name" value="AmpC-like"/>
</dbReference>
<dbReference type="GO" id="GO:0004177">
    <property type="term" value="F:aminopeptidase activity"/>
    <property type="evidence" value="ECO:0007669"/>
    <property type="project" value="UniProtKB-KW"/>
</dbReference>
<protein>
    <submittedName>
        <fullName evidence="3">D-aminopeptidase</fullName>
        <ecNumber evidence="3">3.4.11.19</ecNumber>
    </submittedName>
</protein>
<dbReference type="Gene3D" id="3.40.710.10">
    <property type="entry name" value="DD-peptidase/beta-lactamase superfamily"/>
    <property type="match status" value="1"/>
</dbReference>
<gene>
    <name evidence="3" type="primary">dap</name>
    <name evidence="3" type="ORF">PS918_02782</name>
</gene>
<keyword evidence="3" id="KW-0378">Hydrolase</keyword>
<keyword evidence="3" id="KW-0031">Aminopeptidase</keyword>
<evidence type="ECO:0000313" key="4">
    <source>
        <dbReference type="Proteomes" id="UP000326611"/>
    </source>
</evidence>
<dbReference type="Pfam" id="PF00144">
    <property type="entry name" value="Beta-lactamase"/>
    <property type="match status" value="1"/>
</dbReference>
<evidence type="ECO:0000259" key="2">
    <source>
        <dbReference type="Pfam" id="PF00144"/>
    </source>
</evidence>
<sequence precursor="true">MGTRTIKKSSVFPATLLFSSLMWVATGNATPAFPKADQVDEIMGALMKEQNIPGAAITILKDGKPLYTSAYGSSNLETKTPATAATVFQSGSVGKMFTSSVIMLLVQDGKLGLDDPVAPYFPEAKGMWDGVTIRQVMLQRSGIPDYEQFNSIDIKQDYTDEQLITMLSSKKLDFTPGTQYRYSNSGYVALGVLIKRATGRFYGDLLRERIFDKCDMKTAQVNVLKSIIPSRAAGYVVEEGSLANPGPVSQSLAQTADGSLLLTINDLSAWDQCLSKNKALTEQSINTEWQVPLLPDGSRPITGYGFGWQNNAFNGRRLIEHGGSFQGFHAHYARFDTGLSIGFLANMESARSGYIVKRIAAVIDPELAPLEKEIDGTAATTQKTKTALIALMRGNDDPLLSSNVRKAFDEKRITEIESSFSKLTNDTRLIQVAETKENAVTHRIYRAVSKKVNYLDVAVANGRITDLKFSYE</sequence>
<accession>A0A5E7SRK4</accession>
<name>A0A5E7SRK4_PSEFL</name>
<keyword evidence="1" id="KW-0732">Signal</keyword>
<dbReference type="AlphaFoldDB" id="A0A5E7SRK4"/>
<feature type="domain" description="Beta-lactamase-related" evidence="2">
    <location>
        <begin position="39"/>
        <end position="348"/>
    </location>
</feature>
<dbReference type="EC" id="3.4.11.19" evidence="3"/>
<dbReference type="EMBL" id="CABVIY010000003">
    <property type="protein sequence ID" value="VVP85993.1"/>
    <property type="molecule type" value="Genomic_DNA"/>
</dbReference>
<evidence type="ECO:0000313" key="3">
    <source>
        <dbReference type="EMBL" id="VVP85993.1"/>
    </source>
</evidence>
<organism evidence="3 4">
    <name type="scientific">Pseudomonas fluorescens</name>
    <dbReference type="NCBI Taxonomy" id="294"/>
    <lineage>
        <taxon>Bacteria</taxon>
        <taxon>Pseudomonadati</taxon>
        <taxon>Pseudomonadota</taxon>
        <taxon>Gammaproteobacteria</taxon>
        <taxon>Pseudomonadales</taxon>
        <taxon>Pseudomonadaceae</taxon>
        <taxon>Pseudomonas</taxon>
    </lineage>
</organism>
<evidence type="ECO:0000256" key="1">
    <source>
        <dbReference type="SAM" id="SignalP"/>
    </source>
</evidence>
<dbReference type="PANTHER" id="PTHR46825">
    <property type="entry name" value="D-ALANYL-D-ALANINE-CARBOXYPEPTIDASE/ENDOPEPTIDASE AMPH"/>
    <property type="match status" value="1"/>
</dbReference>